<feature type="domain" description="YknX-like C-terminal permuted SH3-like" evidence="4">
    <location>
        <begin position="295"/>
        <end position="356"/>
    </location>
</feature>
<evidence type="ECO:0000313" key="6">
    <source>
        <dbReference type="Proteomes" id="UP001501410"/>
    </source>
</evidence>
<evidence type="ECO:0000259" key="4">
    <source>
        <dbReference type="Pfam" id="PF25989"/>
    </source>
</evidence>
<evidence type="ECO:0000256" key="1">
    <source>
        <dbReference type="ARBA" id="ARBA00009477"/>
    </source>
</evidence>
<evidence type="ECO:0000259" key="2">
    <source>
        <dbReference type="Pfam" id="PF25954"/>
    </source>
</evidence>
<dbReference type="NCBIfam" id="TIGR01730">
    <property type="entry name" value="RND_mfp"/>
    <property type="match status" value="1"/>
</dbReference>
<dbReference type="Gene3D" id="2.40.30.170">
    <property type="match status" value="1"/>
</dbReference>
<dbReference type="EMBL" id="BAABEZ010000022">
    <property type="protein sequence ID" value="GAA4455779.1"/>
    <property type="molecule type" value="Genomic_DNA"/>
</dbReference>
<organism evidence="5 6">
    <name type="scientific">Rurimicrobium arvi</name>
    <dbReference type="NCBI Taxonomy" id="2049916"/>
    <lineage>
        <taxon>Bacteria</taxon>
        <taxon>Pseudomonadati</taxon>
        <taxon>Bacteroidota</taxon>
        <taxon>Chitinophagia</taxon>
        <taxon>Chitinophagales</taxon>
        <taxon>Chitinophagaceae</taxon>
        <taxon>Rurimicrobium</taxon>
    </lineage>
</organism>
<sequence length="361" mass="39207">MKYLIPLILIFTSLTEACSVEQHPADLTSSKQKKSTGTAQLGRICCGSFAASVKLPGQLKPYEQVSIFPKVSGFVKQLLVDRGDFVHKGQVLAKLEAPEIESQLQTAMSKYDQIQQTAAASRERYTRLKEAAKEPGAVAPLELDMAQARMKADEAAVQSEKANLFSSGSINKYLTITAPFDGIIVQRNVSEGALVGGNKASDPPMFILEASGKLRLEVMIPEDYVDKIDSKHPVSFSFNALTGKTFTAQISRMAKALGSERSEAIEIDVPNAQQLLKAGMYAEVDIPLSSPTQSLIVPSSAIVRSTERMYVVTEKNGKAHLVDVREGLRKGDSSEIFGQLSGGIPVMLHPTDDIKENEPIH</sequence>
<dbReference type="Gene3D" id="1.10.287.470">
    <property type="entry name" value="Helix hairpin bin"/>
    <property type="match status" value="1"/>
</dbReference>
<comment type="similarity">
    <text evidence="1">Belongs to the membrane fusion protein (MFP) (TC 8.A.1) family.</text>
</comment>
<accession>A0ABP8MVU3</accession>
<dbReference type="Pfam" id="PF25973">
    <property type="entry name" value="BSH_CzcB"/>
    <property type="match status" value="1"/>
</dbReference>
<name>A0ABP8MVU3_9BACT</name>
<feature type="domain" description="CusB-like beta-barrel" evidence="2">
    <location>
        <begin position="216"/>
        <end position="286"/>
    </location>
</feature>
<gene>
    <name evidence="5" type="ORF">GCM10023092_20000</name>
</gene>
<dbReference type="InterPro" id="IPR058637">
    <property type="entry name" value="YknX-like_C"/>
</dbReference>
<feature type="domain" description="CzcB-like barrel-sandwich hybrid" evidence="3">
    <location>
        <begin position="65"/>
        <end position="199"/>
    </location>
</feature>
<dbReference type="InterPro" id="IPR006143">
    <property type="entry name" value="RND_pump_MFP"/>
</dbReference>
<dbReference type="InterPro" id="IPR058647">
    <property type="entry name" value="BSH_CzcB-like"/>
</dbReference>
<dbReference type="Pfam" id="PF25989">
    <property type="entry name" value="YknX_C"/>
    <property type="match status" value="1"/>
</dbReference>
<dbReference type="Gene3D" id="2.40.50.100">
    <property type="match status" value="1"/>
</dbReference>
<dbReference type="Gene3D" id="2.40.420.20">
    <property type="match status" value="1"/>
</dbReference>
<evidence type="ECO:0000259" key="3">
    <source>
        <dbReference type="Pfam" id="PF25973"/>
    </source>
</evidence>
<comment type="caution">
    <text evidence="5">The sequence shown here is derived from an EMBL/GenBank/DDBJ whole genome shotgun (WGS) entry which is preliminary data.</text>
</comment>
<dbReference type="InterPro" id="IPR058792">
    <property type="entry name" value="Beta-barrel_RND_2"/>
</dbReference>
<dbReference type="PANTHER" id="PTHR30469:SF37">
    <property type="entry name" value="RAGD PROTEIN"/>
    <property type="match status" value="1"/>
</dbReference>
<protein>
    <submittedName>
        <fullName evidence="5">Efflux RND transporter periplasmic adaptor subunit</fullName>
    </submittedName>
</protein>
<dbReference type="SUPFAM" id="SSF111369">
    <property type="entry name" value="HlyD-like secretion proteins"/>
    <property type="match status" value="1"/>
</dbReference>
<dbReference type="PANTHER" id="PTHR30469">
    <property type="entry name" value="MULTIDRUG RESISTANCE PROTEIN MDTA"/>
    <property type="match status" value="1"/>
</dbReference>
<dbReference type="Proteomes" id="UP001501410">
    <property type="component" value="Unassembled WGS sequence"/>
</dbReference>
<proteinExistence type="inferred from homology"/>
<keyword evidence="6" id="KW-1185">Reference proteome</keyword>
<dbReference type="RefSeq" id="WP_344826268.1">
    <property type="nucleotide sequence ID" value="NZ_BAABEZ010000022.1"/>
</dbReference>
<dbReference type="Pfam" id="PF25954">
    <property type="entry name" value="Beta-barrel_RND_2"/>
    <property type="match status" value="1"/>
</dbReference>
<evidence type="ECO:0000313" key="5">
    <source>
        <dbReference type="EMBL" id="GAA4455779.1"/>
    </source>
</evidence>
<reference evidence="6" key="1">
    <citation type="journal article" date="2019" name="Int. J. Syst. Evol. Microbiol.">
        <title>The Global Catalogue of Microorganisms (GCM) 10K type strain sequencing project: providing services to taxonomists for standard genome sequencing and annotation.</title>
        <authorList>
            <consortium name="The Broad Institute Genomics Platform"/>
            <consortium name="The Broad Institute Genome Sequencing Center for Infectious Disease"/>
            <person name="Wu L."/>
            <person name="Ma J."/>
        </authorList>
    </citation>
    <scope>NUCLEOTIDE SEQUENCE [LARGE SCALE GENOMIC DNA]</scope>
    <source>
        <strain evidence="6">JCM 31921</strain>
    </source>
</reference>